<feature type="domain" description="NAD-dependent epimerase/dehydratase" evidence="2">
    <location>
        <begin position="5"/>
        <end position="225"/>
    </location>
</feature>
<evidence type="ECO:0000259" key="2">
    <source>
        <dbReference type="Pfam" id="PF01370"/>
    </source>
</evidence>
<dbReference type="InterPro" id="IPR036291">
    <property type="entry name" value="NAD(P)-bd_dom_sf"/>
</dbReference>
<dbReference type="Gene3D" id="3.90.25.10">
    <property type="entry name" value="UDP-galactose 4-epimerase, domain 1"/>
    <property type="match status" value="1"/>
</dbReference>
<protein>
    <submittedName>
        <fullName evidence="3">UDP-glucose 4-epimerase protein</fullName>
        <ecNumber evidence="3">5.1.3.2</ecNumber>
    </submittedName>
</protein>
<dbReference type="AlphaFoldDB" id="A0A081S5B8"/>
<keyword evidence="3" id="KW-0413">Isomerase</keyword>
<proteinExistence type="inferred from homology"/>
<dbReference type="Pfam" id="PF01370">
    <property type="entry name" value="Epimerase"/>
    <property type="match status" value="1"/>
</dbReference>
<evidence type="ECO:0000313" key="3">
    <source>
        <dbReference type="EMBL" id="KER06121.1"/>
    </source>
</evidence>
<accession>A0A081S5B8</accession>
<organism evidence="3 4">
    <name type="scientific">Marine Group I thaumarchaeote SCGC AAA799-E16</name>
    <dbReference type="NCBI Taxonomy" id="1502292"/>
    <lineage>
        <taxon>Archaea</taxon>
        <taxon>Nitrososphaerota</taxon>
        <taxon>Marine Group I</taxon>
    </lineage>
</organism>
<name>A0A081S5B8_9ARCH</name>
<sequence length="300" mass="33702">MKYAVTGGAGFVGSHIVKKLNEKKHEIVVIDNLNTGKPSNLENIDNVTFVNGDIRDFQLLRESCKSVDGIFHQAALASVPDSFEKPEEYHEVNVKGTENIFKIGKEFQIKIVYASSSSVYGNPIKLPITEDHPRTPLNPYGKTKVDDEKLAEMYSKEVKITGLRYFNIFGENQSMTYAGVITKFLENIRQGQAPKIFGDGTQLRDFIYVGDVVDANLKIMESDSNELFLNVGTGKTTSIKEMAEMMIKISGLDLEPIFLSPLKGDVKSSQADITLIQKTISWKPRMELKNWLEQHMKKSN</sequence>
<keyword evidence="4" id="KW-1185">Reference proteome</keyword>
<evidence type="ECO:0000313" key="4">
    <source>
        <dbReference type="Proteomes" id="UP000028027"/>
    </source>
</evidence>
<dbReference type="PANTHER" id="PTHR43725:SF53">
    <property type="entry name" value="UDP-ARABINOSE 4-EPIMERASE 1"/>
    <property type="match status" value="1"/>
</dbReference>
<dbReference type="SUPFAM" id="SSF51735">
    <property type="entry name" value="NAD(P)-binding Rossmann-fold domains"/>
    <property type="match status" value="1"/>
</dbReference>
<evidence type="ECO:0000256" key="1">
    <source>
        <dbReference type="ARBA" id="ARBA00007637"/>
    </source>
</evidence>
<dbReference type="GO" id="GO:0003978">
    <property type="term" value="F:UDP-glucose 4-epimerase activity"/>
    <property type="evidence" value="ECO:0007669"/>
    <property type="project" value="UniProtKB-EC"/>
</dbReference>
<dbReference type="PANTHER" id="PTHR43725">
    <property type="entry name" value="UDP-GLUCOSE 4-EPIMERASE"/>
    <property type="match status" value="1"/>
</dbReference>
<dbReference type="Proteomes" id="UP000028027">
    <property type="component" value="Unassembled WGS sequence"/>
</dbReference>
<gene>
    <name evidence="3" type="ORF">AAA799E16_01220</name>
</gene>
<dbReference type="EC" id="5.1.3.2" evidence="3"/>
<dbReference type="EMBL" id="JNVL01000016">
    <property type="protein sequence ID" value="KER06121.1"/>
    <property type="molecule type" value="Genomic_DNA"/>
</dbReference>
<reference evidence="3 4" key="1">
    <citation type="submission" date="2014-06" db="EMBL/GenBank/DDBJ databases">
        <authorList>
            <person name="Ngugi D.K."/>
            <person name="Blom J."/>
            <person name="Alam I."/>
            <person name="Rashid M."/>
            <person name="Ba Alawi W."/>
            <person name="Zhang G."/>
            <person name="Hikmawan T."/>
            <person name="Guan Y."/>
            <person name="Antunes A."/>
            <person name="Siam R."/>
            <person name="Eldorry H."/>
            <person name="Bajic V."/>
            <person name="Stingl U."/>
        </authorList>
    </citation>
    <scope>NUCLEOTIDE SEQUENCE [LARGE SCALE GENOMIC DNA]</scope>
    <source>
        <strain evidence="3">SCGC AAA799-E16</strain>
    </source>
</reference>
<dbReference type="Gene3D" id="3.40.50.720">
    <property type="entry name" value="NAD(P)-binding Rossmann-like Domain"/>
    <property type="match status" value="1"/>
</dbReference>
<comment type="similarity">
    <text evidence="1">Belongs to the NAD(P)-dependent epimerase/dehydratase family.</text>
</comment>
<dbReference type="InterPro" id="IPR001509">
    <property type="entry name" value="Epimerase_deHydtase"/>
</dbReference>
<comment type="caution">
    <text evidence="3">The sequence shown here is derived from an EMBL/GenBank/DDBJ whole genome shotgun (WGS) entry which is preliminary data.</text>
</comment>